<accession>B1Y099</accession>
<proteinExistence type="predicted"/>
<dbReference type="Pfam" id="PF00903">
    <property type="entry name" value="Glyoxalase"/>
    <property type="match status" value="1"/>
</dbReference>
<reference evidence="2 3" key="1">
    <citation type="submission" date="2008-03" db="EMBL/GenBank/DDBJ databases">
        <title>Complete sequence of Leptothrix cholodnii SP-6.</title>
        <authorList>
            <consortium name="US DOE Joint Genome Institute"/>
            <person name="Copeland A."/>
            <person name="Lucas S."/>
            <person name="Lapidus A."/>
            <person name="Glavina del Rio T."/>
            <person name="Dalin E."/>
            <person name="Tice H."/>
            <person name="Bruce D."/>
            <person name="Goodwin L."/>
            <person name="Pitluck S."/>
            <person name="Chertkov O."/>
            <person name="Brettin T."/>
            <person name="Detter J.C."/>
            <person name="Han C."/>
            <person name="Kuske C.R."/>
            <person name="Schmutz J."/>
            <person name="Larimer F."/>
            <person name="Land M."/>
            <person name="Hauser L."/>
            <person name="Kyrpides N."/>
            <person name="Lykidis A."/>
            <person name="Emerson D."/>
            <person name="Richardson P."/>
        </authorList>
    </citation>
    <scope>NUCLEOTIDE SEQUENCE [LARGE SCALE GENOMIC DNA]</scope>
    <source>
        <strain evidence="3">ATCC 51168 / LMG 8142 / SP-6</strain>
    </source>
</reference>
<dbReference type="GO" id="GO:0046686">
    <property type="term" value="P:response to cadmium ion"/>
    <property type="evidence" value="ECO:0007669"/>
    <property type="project" value="TreeGrafter"/>
</dbReference>
<evidence type="ECO:0000313" key="3">
    <source>
        <dbReference type="Proteomes" id="UP000001693"/>
    </source>
</evidence>
<dbReference type="GO" id="GO:0051213">
    <property type="term" value="F:dioxygenase activity"/>
    <property type="evidence" value="ECO:0007669"/>
    <property type="project" value="UniProtKB-KW"/>
</dbReference>
<dbReference type="PANTHER" id="PTHR41294:SF1">
    <property type="entry name" value="CADMIUM-INDUCED PROTEIN CADI"/>
    <property type="match status" value="1"/>
</dbReference>
<evidence type="ECO:0000313" key="2">
    <source>
        <dbReference type="EMBL" id="ACB35380.1"/>
    </source>
</evidence>
<dbReference type="EMBL" id="CP001013">
    <property type="protein sequence ID" value="ACB35380.1"/>
    <property type="molecule type" value="Genomic_DNA"/>
</dbReference>
<name>B1Y099_LEPCP</name>
<dbReference type="InterPro" id="IPR029068">
    <property type="entry name" value="Glyas_Bleomycin-R_OHBP_Dase"/>
</dbReference>
<dbReference type="RefSeq" id="WP_012348131.1">
    <property type="nucleotide sequence ID" value="NC_010524.1"/>
</dbReference>
<dbReference type="OrthoDB" id="9789608at2"/>
<dbReference type="NCBIfam" id="NF041414">
    <property type="entry name" value="ArsI_CadI_VOC"/>
    <property type="match status" value="1"/>
</dbReference>
<dbReference type="eggNOG" id="COG0346">
    <property type="taxonomic scope" value="Bacteria"/>
</dbReference>
<dbReference type="Gene3D" id="3.10.180.10">
    <property type="entry name" value="2,3-Dihydroxybiphenyl 1,2-Dioxygenase, domain 1"/>
    <property type="match status" value="1"/>
</dbReference>
<dbReference type="PANTHER" id="PTHR41294">
    <property type="entry name" value="CADMIUM-INDUCED PROTEIN CADI"/>
    <property type="match status" value="1"/>
</dbReference>
<gene>
    <name evidence="2" type="ordered locus">Lcho_3120</name>
</gene>
<protein>
    <submittedName>
        <fullName evidence="2">Glyoxalase/bleomycin resistance protein/dioxygenase</fullName>
    </submittedName>
</protein>
<sequence length="173" mass="18265">MKRFHVHLHVDDLATSVGFYSKLFAAEPARLEGDYAKWMLEDPPVNFAISTRGSKPGIDHLGIQTDDPAELAALKARAEAADMALLDEGETTCCYARSEKHWITDPQGIAWEHFHTLGNIPVFNEAAAPAAAASACCAPTDAAAASSEPAACCAPTPRGKPIGIAVKSANSCC</sequence>
<keyword evidence="2" id="KW-0223">Dioxygenase</keyword>
<dbReference type="PROSITE" id="PS51819">
    <property type="entry name" value="VOC"/>
    <property type="match status" value="1"/>
</dbReference>
<keyword evidence="2" id="KW-0560">Oxidoreductase</keyword>
<evidence type="ECO:0000259" key="1">
    <source>
        <dbReference type="PROSITE" id="PS51819"/>
    </source>
</evidence>
<dbReference type="InterPro" id="IPR037523">
    <property type="entry name" value="VOC_core"/>
</dbReference>
<feature type="domain" description="VOC" evidence="1">
    <location>
        <begin position="2"/>
        <end position="116"/>
    </location>
</feature>
<dbReference type="SUPFAM" id="SSF54593">
    <property type="entry name" value="Glyoxalase/Bleomycin resistance protein/Dihydroxybiphenyl dioxygenase"/>
    <property type="match status" value="1"/>
</dbReference>
<dbReference type="InterPro" id="IPR052393">
    <property type="entry name" value="Cadmium-induced_rsp"/>
</dbReference>
<keyword evidence="3" id="KW-1185">Reference proteome</keyword>
<dbReference type="STRING" id="395495.Lcho_3120"/>
<dbReference type="KEGG" id="lch:Lcho_3120"/>
<dbReference type="HOGENOM" id="CLU_125391_0_0_4"/>
<dbReference type="Proteomes" id="UP000001693">
    <property type="component" value="Chromosome"/>
</dbReference>
<dbReference type="AlphaFoldDB" id="B1Y099"/>
<dbReference type="InterPro" id="IPR004360">
    <property type="entry name" value="Glyas_Fos-R_dOase_dom"/>
</dbReference>
<dbReference type="InterPro" id="IPR049789">
    <property type="entry name" value="ArsI/CadI-like"/>
</dbReference>
<organism evidence="2 3">
    <name type="scientific">Leptothrix cholodnii (strain ATCC 51168 / LMG 8142 / SP-6)</name>
    <name type="common">Leptothrix discophora (strain SP-6)</name>
    <dbReference type="NCBI Taxonomy" id="395495"/>
    <lineage>
        <taxon>Bacteria</taxon>
        <taxon>Pseudomonadati</taxon>
        <taxon>Pseudomonadota</taxon>
        <taxon>Betaproteobacteria</taxon>
        <taxon>Burkholderiales</taxon>
        <taxon>Sphaerotilaceae</taxon>
        <taxon>Leptothrix</taxon>
    </lineage>
</organism>